<dbReference type="EMBL" id="CADCTU010000765">
    <property type="protein sequence ID" value="CAA9351599.1"/>
    <property type="molecule type" value="Genomic_DNA"/>
</dbReference>
<comment type="catalytic activity">
    <reaction evidence="1">
        <text>ATP + protein L-histidine = ADP + protein N-phospho-L-histidine.</text>
        <dbReference type="EC" id="2.7.13.3"/>
    </reaction>
</comment>
<dbReference type="Pfam" id="PF07228">
    <property type="entry name" value="SpoIIE"/>
    <property type="match status" value="1"/>
</dbReference>
<dbReference type="Pfam" id="PF00072">
    <property type="entry name" value="Response_reg"/>
    <property type="match status" value="1"/>
</dbReference>
<evidence type="ECO:0000256" key="3">
    <source>
        <dbReference type="ARBA" id="ARBA00022553"/>
    </source>
</evidence>
<proteinExistence type="predicted"/>
<keyword evidence="8" id="KW-0067">ATP-binding</keyword>
<dbReference type="InterPro" id="IPR036457">
    <property type="entry name" value="PPM-type-like_dom_sf"/>
</dbReference>
<gene>
    <name evidence="12" type="ORF">AVDCRST_MAG11-3552</name>
</gene>
<reference evidence="12" key="1">
    <citation type="submission" date="2020-02" db="EMBL/GenBank/DDBJ databases">
        <authorList>
            <person name="Meier V. D."/>
        </authorList>
    </citation>
    <scope>NUCLEOTIDE SEQUENCE</scope>
    <source>
        <strain evidence="12">AVDCRST_MAG11</strain>
    </source>
</reference>
<organism evidence="12">
    <name type="scientific">uncultured Gemmatimonadaceae bacterium</name>
    <dbReference type="NCBI Taxonomy" id="246130"/>
    <lineage>
        <taxon>Bacteria</taxon>
        <taxon>Pseudomonadati</taxon>
        <taxon>Gemmatimonadota</taxon>
        <taxon>Gemmatimonadia</taxon>
        <taxon>Gemmatimonadales</taxon>
        <taxon>Gemmatimonadaceae</taxon>
        <taxon>environmental samples</taxon>
    </lineage>
</organism>
<evidence type="ECO:0000256" key="7">
    <source>
        <dbReference type="ARBA" id="ARBA00022801"/>
    </source>
</evidence>
<evidence type="ECO:0000256" key="6">
    <source>
        <dbReference type="ARBA" id="ARBA00022777"/>
    </source>
</evidence>
<keyword evidence="4" id="KW-0808">Transferase</keyword>
<evidence type="ECO:0000256" key="2">
    <source>
        <dbReference type="ARBA" id="ARBA00012438"/>
    </source>
</evidence>
<sequence length="395" mass="41684">MTAPAGVGGGCSILVVDDNELNRDLLSRRLRRMGHAVEAVEDGGRALELLSAAPFDLVMLDIMMPGMNGYEVLARLKADPALCHVPVIMITAVDDEASVVRCIELGAEDYMPKPFNPALLKARVGSSLAKKRLHDREQTYAAGLARELDIGRHIQQGFLPARLPAADGWELTARFAPARQVAGDFYDAFLLPHGRLAVVVADVCDKGVGAALFMALFRSLFRALSEQRFAAAAPGDPPGAALLDVMSATNDYIGRTHSDANMFATVFFGVVELATGTLWYANGGHELPVVLAGDGAVRARLEVTGPAVGLMPDLAFRVAEARLHPGDQLLAFTDGVVDARAPSGEPFGEARLLGCAAAAPGAALAAIERGMSEFCAGEPAFDDVTMIAVRRAAAP</sequence>
<dbReference type="EC" id="2.7.13.3" evidence="2"/>
<dbReference type="InterPro" id="IPR001789">
    <property type="entry name" value="Sig_transdc_resp-reg_receiver"/>
</dbReference>
<evidence type="ECO:0000256" key="1">
    <source>
        <dbReference type="ARBA" id="ARBA00000085"/>
    </source>
</evidence>
<dbReference type="SMART" id="SM00331">
    <property type="entry name" value="PP2C_SIG"/>
    <property type="match status" value="1"/>
</dbReference>
<dbReference type="Gene3D" id="3.60.40.10">
    <property type="entry name" value="PPM-type phosphatase domain"/>
    <property type="match status" value="1"/>
</dbReference>
<dbReference type="SMART" id="SM00448">
    <property type="entry name" value="REC"/>
    <property type="match status" value="1"/>
</dbReference>
<dbReference type="PANTHER" id="PTHR43156">
    <property type="entry name" value="STAGE II SPORULATION PROTEIN E-RELATED"/>
    <property type="match status" value="1"/>
</dbReference>
<evidence type="ECO:0000256" key="4">
    <source>
        <dbReference type="ARBA" id="ARBA00022679"/>
    </source>
</evidence>
<dbReference type="InterPro" id="IPR001932">
    <property type="entry name" value="PPM-type_phosphatase-like_dom"/>
</dbReference>
<evidence type="ECO:0000313" key="12">
    <source>
        <dbReference type="EMBL" id="CAA9351599.1"/>
    </source>
</evidence>
<keyword evidence="9" id="KW-0902">Two-component regulatory system</keyword>
<dbReference type="PANTHER" id="PTHR43156:SF2">
    <property type="entry name" value="STAGE II SPORULATION PROTEIN E"/>
    <property type="match status" value="1"/>
</dbReference>
<dbReference type="GO" id="GO:0000160">
    <property type="term" value="P:phosphorelay signal transduction system"/>
    <property type="evidence" value="ECO:0007669"/>
    <property type="project" value="UniProtKB-KW"/>
</dbReference>
<protein>
    <recommendedName>
        <fullName evidence="2">histidine kinase</fullName>
        <ecNumber evidence="2">2.7.13.3</ecNumber>
    </recommendedName>
</protein>
<dbReference type="InterPro" id="IPR052016">
    <property type="entry name" value="Bact_Sigma-Reg"/>
</dbReference>
<accession>A0A6J4MCE3</accession>
<evidence type="ECO:0000256" key="8">
    <source>
        <dbReference type="ARBA" id="ARBA00022840"/>
    </source>
</evidence>
<evidence type="ECO:0000256" key="5">
    <source>
        <dbReference type="ARBA" id="ARBA00022741"/>
    </source>
</evidence>
<name>A0A6J4MCE3_9BACT</name>
<keyword evidence="6" id="KW-0418">Kinase</keyword>
<keyword evidence="5" id="KW-0547">Nucleotide-binding</keyword>
<dbReference type="GO" id="GO:0005524">
    <property type="term" value="F:ATP binding"/>
    <property type="evidence" value="ECO:0007669"/>
    <property type="project" value="UniProtKB-KW"/>
</dbReference>
<dbReference type="InterPro" id="IPR011006">
    <property type="entry name" value="CheY-like_superfamily"/>
</dbReference>
<dbReference type="PROSITE" id="PS50110">
    <property type="entry name" value="RESPONSE_REGULATORY"/>
    <property type="match status" value="1"/>
</dbReference>
<feature type="modified residue" description="4-aspartylphosphate" evidence="10">
    <location>
        <position position="61"/>
    </location>
</feature>
<keyword evidence="7" id="KW-0378">Hydrolase</keyword>
<dbReference type="AlphaFoldDB" id="A0A6J4MCE3"/>
<dbReference type="GO" id="GO:0016791">
    <property type="term" value="F:phosphatase activity"/>
    <property type="evidence" value="ECO:0007669"/>
    <property type="project" value="TreeGrafter"/>
</dbReference>
<dbReference type="SUPFAM" id="SSF52172">
    <property type="entry name" value="CheY-like"/>
    <property type="match status" value="1"/>
</dbReference>
<dbReference type="GO" id="GO:0004673">
    <property type="term" value="F:protein histidine kinase activity"/>
    <property type="evidence" value="ECO:0007669"/>
    <property type="project" value="UniProtKB-EC"/>
</dbReference>
<evidence type="ECO:0000256" key="10">
    <source>
        <dbReference type="PROSITE-ProRule" id="PRU00169"/>
    </source>
</evidence>
<evidence type="ECO:0000256" key="9">
    <source>
        <dbReference type="ARBA" id="ARBA00023012"/>
    </source>
</evidence>
<dbReference type="Gene3D" id="3.40.50.2300">
    <property type="match status" value="1"/>
</dbReference>
<feature type="domain" description="Response regulatory" evidence="11">
    <location>
        <begin position="12"/>
        <end position="128"/>
    </location>
</feature>
<evidence type="ECO:0000259" key="11">
    <source>
        <dbReference type="PROSITE" id="PS50110"/>
    </source>
</evidence>
<dbReference type="SUPFAM" id="SSF81606">
    <property type="entry name" value="PP2C-like"/>
    <property type="match status" value="1"/>
</dbReference>
<keyword evidence="3 10" id="KW-0597">Phosphoprotein</keyword>
<dbReference type="FunFam" id="3.40.50.2300:FF:000121">
    <property type="entry name" value="Sensor histidine kinase RcsC"/>
    <property type="match status" value="1"/>
</dbReference>